<evidence type="ECO:0000313" key="1">
    <source>
        <dbReference type="EMBL" id="MEM5292614.1"/>
    </source>
</evidence>
<dbReference type="EMBL" id="JAZHGC010000137">
    <property type="protein sequence ID" value="MEM5292614.1"/>
    <property type="molecule type" value="Genomic_DNA"/>
</dbReference>
<evidence type="ECO:0000313" key="2">
    <source>
        <dbReference type="Proteomes" id="UP001494588"/>
    </source>
</evidence>
<name>A0ABU9QT78_9BURK</name>
<accession>A0ABU9QT78</accession>
<reference evidence="1 2" key="1">
    <citation type="submission" date="2024-01" db="EMBL/GenBank/DDBJ databases">
        <title>The diversity of rhizobia nodulating Mimosa spp. in eleven states of Brazil covering several biomes is determined by host plant, location, and edaphic factors.</title>
        <authorList>
            <person name="Rouws L."/>
            <person name="Barauna A."/>
            <person name="Beukes C."/>
            <person name="De Faria S.M."/>
            <person name="Gross E."/>
            <person name="Dos Reis Junior F.B."/>
            <person name="Simon M."/>
            <person name="Maluk M."/>
            <person name="Odee D.W."/>
            <person name="Kenicer G."/>
            <person name="Young J.P.W."/>
            <person name="Reis V.M."/>
            <person name="Zilli J."/>
            <person name="James E.K."/>
        </authorList>
    </citation>
    <scope>NUCLEOTIDE SEQUENCE [LARGE SCALE GENOMIC DNA]</scope>
    <source>
        <strain evidence="1 2">JPY77</strain>
    </source>
</reference>
<dbReference type="RefSeq" id="WP_233472247.1">
    <property type="nucleotide sequence ID" value="NZ_CAJHCS010000104.1"/>
</dbReference>
<protein>
    <submittedName>
        <fullName evidence="1">Uncharacterized protein</fullName>
    </submittedName>
</protein>
<sequence length="191" mass="22054">MTLTQPAANAALHSPLIAAFPEALRSDVSVVADLIGSSNATGRGLPVVVRGESLNIPYRIYDDPDETLLACLNETQAILYACLLTRHHDGHVRQRQIERLVASSEPWVAPFVMQLCGEYVIEILDHIEARLSSMDQHTYGAFFRENSLFFQRTRDRMISYWDCYYRWLYKRKADYVGFRLFDRFREWSAAE</sequence>
<gene>
    <name evidence="1" type="ORF">V4C55_44220</name>
</gene>
<organism evidence="1 2">
    <name type="scientific">Paraburkholderia sabiae</name>
    <dbReference type="NCBI Taxonomy" id="273251"/>
    <lineage>
        <taxon>Bacteria</taxon>
        <taxon>Pseudomonadati</taxon>
        <taxon>Pseudomonadota</taxon>
        <taxon>Betaproteobacteria</taxon>
        <taxon>Burkholderiales</taxon>
        <taxon>Burkholderiaceae</taxon>
        <taxon>Paraburkholderia</taxon>
    </lineage>
</organism>
<keyword evidence="2" id="KW-1185">Reference proteome</keyword>
<proteinExistence type="predicted"/>
<comment type="caution">
    <text evidence="1">The sequence shown here is derived from an EMBL/GenBank/DDBJ whole genome shotgun (WGS) entry which is preliminary data.</text>
</comment>
<dbReference type="Proteomes" id="UP001494588">
    <property type="component" value="Unassembled WGS sequence"/>
</dbReference>